<keyword evidence="5" id="KW-0119">Carbohydrate metabolism</keyword>
<dbReference type="Pfam" id="PF07385">
    <property type="entry name" value="Lyx_isomer"/>
    <property type="match status" value="1"/>
</dbReference>
<evidence type="ECO:0000256" key="2">
    <source>
        <dbReference type="ARBA" id="ARBA00022723"/>
    </source>
</evidence>
<keyword evidence="10" id="KW-1185">Reference proteome</keyword>
<name>A0A4Y1X2J2_9BACT</name>
<evidence type="ECO:0000256" key="4">
    <source>
        <dbReference type="ARBA" id="ARBA00023235"/>
    </source>
</evidence>
<evidence type="ECO:0000256" key="8">
    <source>
        <dbReference type="ARBA" id="ARBA00044972"/>
    </source>
</evidence>
<keyword evidence="4" id="KW-0413">Isomerase</keyword>
<dbReference type="AlphaFoldDB" id="A0A4Y1X2J2"/>
<keyword evidence="3" id="KW-0464">Manganese</keyword>
<evidence type="ECO:0000256" key="6">
    <source>
        <dbReference type="ARBA" id="ARBA00044907"/>
    </source>
</evidence>
<dbReference type="Gene3D" id="2.60.120.10">
    <property type="entry name" value="Jelly Rolls"/>
    <property type="match status" value="1"/>
</dbReference>
<dbReference type="KEGG" id="ada:A5CPEGH6_11760"/>
<reference evidence="10" key="1">
    <citation type="submission" date="2019-06" db="EMBL/GenBank/DDBJ databases">
        <title>Alistipes onderdonkii subsp. vulgaris subsp. nov., Alistipes dispar sp. nov. and Alistipes communis sp. nov., isolated from human faeces, and creation of Alistipes onderdonkii subsp. onderdonkii subsp. nov.</title>
        <authorList>
            <person name="Sakamoto M."/>
            <person name="Ikeyama N."/>
            <person name="Ogata Y."/>
            <person name="Suda W."/>
            <person name="Iino T."/>
            <person name="Hattori M."/>
            <person name="Ohkuma M."/>
        </authorList>
    </citation>
    <scope>NUCLEOTIDE SEQUENCE [LARGE SCALE GENOMIC DNA]</scope>
    <source>
        <strain evidence="10">5CPEGH6</strain>
    </source>
</reference>
<dbReference type="GO" id="GO:0047828">
    <property type="term" value="F:D-lyxose ketol-isomerase activity"/>
    <property type="evidence" value="ECO:0007669"/>
    <property type="project" value="UniProtKB-EC"/>
</dbReference>
<dbReference type="OrthoDB" id="27002at2"/>
<gene>
    <name evidence="9" type="ORF">A5CPEGH6_11760</name>
</gene>
<dbReference type="CDD" id="cd20309">
    <property type="entry name" value="cupin_EcSI"/>
    <property type="match status" value="1"/>
</dbReference>
<dbReference type="RefSeq" id="WP_141428351.1">
    <property type="nucleotide sequence ID" value="NZ_AP019736.1"/>
</dbReference>
<dbReference type="EC" id="5.3.1.15" evidence="8"/>
<organism evidence="9 10">
    <name type="scientific">Alistipes dispar</name>
    <dbReference type="NCBI Taxonomy" id="2585119"/>
    <lineage>
        <taxon>Bacteria</taxon>
        <taxon>Pseudomonadati</taxon>
        <taxon>Bacteroidota</taxon>
        <taxon>Bacteroidia</taxon>
        <taxon>Bacteroidales</taxon>
        <taxon>Rikenellaceae</taxon>
        <taxon>Alistipes</taxon>
    </lineage>
</organism>
<accession>A0A4Y1X2J2</accession>
<proteinExistence type="inferred from homology"/>
<comment type="cofactor">
    <cofactor evidence="1">
        <name>Mn(2+)</name>
        <dbReference type="ChEBI" id="CHEBI:29035"/>
    </cofactor>
</comment>
<evidence type="ECO:0000313" key="10">
    <source>
        <dbReference type="Proteomes" id="UP000319374"/>
    </source>
</evidence>
<dbReference type="GeneID" id="98673153"/>
<dbReference type="EMBL" id="AP019736">
    <property type="protein sequence ID" value="BBL06538.1"/>
    <property type="molecule type" value="Genomic_DNA"/>
</dbReference>
<comment type="catalytic activity">
    <reaction evidence="6">
        <text>D-lyxose = D-xylulose</text>
        <dbReference type="Rhea" id="RHEA:14201"/>
        <dbReference type="ChEBI" id="CHEBI:16789"/>
        <dbReference type="ChEBI" id="CHEBI:17140"/>
        <dbReference type="EC" id="5.3.1.15"/>
    </reaction>
</comment>
<dbReference type="GO" id="GO:0046872">
    <property type="term" value="F:metal ion binding"/>
    <property type="evidence" value="ECO:0007669"/>
    <property type="project" value="UniProtKB-KW"/>
</dbReference>
<dbReference type="InterPro" id="IPR047581">
    <property type="entry name" value="EcSI_cupin"/>
</dbReference>
<dbReference type="InterPro" id="IPR011051">
    <property type="entry name" value="RmlC_Cupin_sf"/>
</dbReference>
<evidence type="ECO:0000256" key="1">
    <source>
        <dbReference type="ARBA" id="ARBA00001936"/>
    </source>
</evidence>
<evidence type="ECO:0000313" key="9">
    <source>
        <dbReference type="EMBL" id="BBL06538.1"/>
    </source>
</evidence>
<dbReference type="SUPFAM" id="SSF51182">
    <property type="entry name" value="RmlC-like cupins"/>
    <property type="match status" value="1"/>
</dbReference>
<keyword evidence="2" id="KW-0479">Metal-binding</keyword>
<dbReference type="InterPro" id="IPR014710">
    <property type="entry name" value="RmlC-like_jellyroll"/>
</dbReference>
<protein>
    <recommendedName>
        <fullName evidence="8">D-lyxose ketol-isomerase</fullName>
        <ecNumber evidence="8">5.3.1.15</ecNumber>
    </recommendedName>
</protein>
<evidence type="ECO:0000256" key="5">
    <source>
        <dbReference type="ARBA" id="ARBA00023277"/>
    </source>
</evidence>
<evidence type="ECO:0000256" key="7">
    <source>
        <dbReference type="ARBA" id="ARBA00044951"/>
    </source>
</evidence>
<comment type="similarity">
    <text evidence="7">Belongs to the D-lyxose ketol-isomerase family.</text>
</comment>
<dbReference type="InterPro" id="IPR010864">
    <property type="entry name" value="D-lyxose_isomer"/>
</dbReference>
<evidence type="ECO:0000256" key="3">
    <source>
        <dbReference type="ARBA" id="ARBA00023211"/>
    </source>
</evidence>
<sequence length="220" mass="25518">MKRSEINRYVREALDFLAEHRFALPEWATWTPAMWADCGDACREIRDNALGWDVTDFGKGDFAREGLTLFTLRNGNPPHDRKPYCEKIMVVREGQATPMHFHWHKMEDIINRGGGELCMRVWRADEAERPADAECTFRIDGIETTVRAGETFRLRPGQSITFEPYVYHTFWAEGGDCLAGEVSTVNDDTADNRFYEPLGRYPRIDEDRPAEFLLCNEYPR</sequence>
<dbReference type="Proteomes" id="UP000319374">
    <property type="component" value="Chromosome"/>
</dbReference>